<sequence>MTSATNTSVSYREKVWPPISWWIVAAALSAMTAGMVYPVWATGAVIVPIVIFAAVVLWLRSASPTLLVTDQEFLAGPAHIERRFITGAEAMDPAESFLARGAQLDARAFLVIRPWVKTVVKVTIDDPQDPTPYWLVSSKQPARLAAALQQ</sequence>
<accession>A0ABP8EMT6</accession>
<evidence type="ECO:0000313" key="3">
    <source>
        <dbReference type="Proteomes" id="UP001501586"/>
    </source>
</evidence>
<keyword evidence="3" id="KW-1185">Reference proteome</keyword>
<keyword evidence="1" id="KW-0812">Transmembrane</keyword>
<keyword evidence="1" id="KW-0472">Membrane</keyword>
<comment type="caution">
    <text evidence="2">The sequence shown here is derived from an EMBL/GenBank/DDBJ whole genome shotgun (WGS) entry which is preliminary data.</text>
</comment>
<feature type="transmembrane region" description="Helical" evidence="1">
    <location>
        <begin position="39"/>
        <end position="59"/>
    </location>
</feature>
<evidence type="ECO:0000313" key="2">
    <source>
        <dbReference type="EMBL" id="GAA4285304.1"/>
    </source>
</evidence>
<evidence type="ECO:0000256" key="1">
    <source>
        <dbReference type="SAM" id="Phobius"/>
    </source>
</evidence>
<dbReference type="Proteomes" id="UP001501586">
    <property type="component" value="Unassembled WGS sequence"/>
</dbReference>
<protein>
    <submittedName>
        <fullName evidence="2">DUF3093 domain-containing protein</fullName>
    </submittedName>
</protein>
<reference evidence="3" key="1">
    <citation type="journal article" date="2019" name="Int. J. Syst. Evol. Microbiol.">
        <title>The Global Catalogue of Microorganisms (GCM) 10K type strain sequencing project: providing services to taxonomists for standard genome sequencing and annotation.</title>
        <authorList>
            <consortium name="The Broad Institute Genomics Platform"/>
            <consortium name="The Broad Institute Genome Sequencing Center for Infectious Disease"/>
            <person name="Wu L."/>
            <person name="Ma J."/>
        </authorList>
    </citation>
    <scope>NUCLEOTIDE SEQUENCE [LARGE SCALE GENOMIC DNA]</scope>
    <source>
        <strain evidence="3">JCM 17458</strain>
    </source>
</reference>
<dbReference type="EMBL" id="BAABAZ010000012">
    <property type="protein sequence ID" value="GAA4285304.1"/>
    <property type="molecule type" value="Genomic_DNA"/>
</dbReference>
<organism evidence="2 3">
    <name type="scientific">Brevibacterium daeguense</name>
    <dbReference type="NCBI Taxonomy" id="909936"/>
    <lineage>
        <taxon>Bacteria</taxon>
        <taxon>Bacillati</taxon>
        <taxon>Actinomycetota</taxon>
        <taxon>Actinomycetes</taxon>
        <taxon>Micrococcales</taxon>
        <taxon>Brevibacteriaceae</taxon>
        <taxon>Brevibacterium</taxon>
    </lineage>
</organism>
<dbReference type="Pfam" id="PF11292">
    <property type="entry name" value="DUF3093"/>
    <property type="match status" value="1"/>
</dbReference>
<gene>
    <name evidence="2" type="ORF">GCM10022261_28350</name>
</gene>
<keyword evidence="1" id="KW-1133">Transmembrane helix</keyword>
<proteinExistence type="predicted"/>
<dbReference type="InterPro" id="IPR021443">
    <property type="entry name" value="DUF3093"/>
</dbReference>
<name>A0ABP8EMT6_9MICO</name>
<dbReference type="RefSeq" id="WP_236863144.1">
    <property type="nucleotide sequence ID" value="NZ_BAABAZ010000012.1"/>
</dbReference>